<dbReference type="InterPro" id="IPR029058">
    <property type="entry name" value="AB_hydrolase_fold"/>
</dbReference>
<protein>
    <submittedName>
        <fullName evidence="2">Beta-ketoadipate enol-lactone hydrolase</fullName>
        <ecNumber evidence="2">3.1.1.24</ecNumber>
    </submittedName>
</protein>
<name>A0A6J4KQD8_9HYPH</name>
<dbReference type="GO" id="GO:0047570">
    <property type="term" value="F:3-oxoadipate enol-lactonase activity"/>
    <property type="evidence" value="ECO:0007669"/>
    <property type="project" value="UniProtKB-EC"/>
</dbReference>
<dbReference type="AlphaFoldDB" id="A0A6J4KQD8"/>
<dbReference type="InterPro" id="IPR000073">
    <property type="entry name" value="AB_hydrolase_1"/>
</dbReference>
<gene>
    <name evidence="2" type="ORF">AVDCRST_MAG90-502</name>
</gene>
<dbReference type="InterPro" id="IPR000639">
    <property type="entry name" value="Epox_hydrolase-like"/>
</dbReference>
<keyword evidence="2" id="KW-0378">Hydrolase</keyword>
<dbReference type="PRINTS" id="PR00111">
    <property type="entry name" value="ABHYDROLASE"/>
</dbReference>
<accession>A0A6J4KQD8</accession>
<organism evidence="2">
    <name type="scientific">uncultured Microvirga sp</name>
    <dbReference type="NCBI Taxonomy" id="412392"/>
    <lineage>
        <taxon>Bacteria</taxon>
        <taxon>Pseudomonadati</taxon>
        <taxon>Pseudomonadota</taxon>
        <taxon>Alphaproteobacteria</taxon>
        <taxon>Hyphomicrobiales</taxon>
        <taxon>Methylobacteriaceae</taxon>
        <taxon>Microvirga</taxon>
        <taxon>environmental samples</taxon>
    </lineage>
</organism>
<proteinExistence type="predicted"/>
<dbReference type="PRINTS" id="PR00412">
    <property type="entry name" value="EPOXHYDRLASE"/>
</dbReference>
<dbReference type="SUPFAM" id="SSF53474">
    <property type="entry name" value="alpha/beta-Hydrolases"/>
    <property type="match status" value="1"/>
</dbReference>
<evidence type="ECO:0000259" key="1">
    <source>
        <dbReference type="Pfam" id="PF00561"/>
    </source>
</evidence>
<dbReference type="Pfam" id="PF00561">
    <property type="entry name" value="Abhydrolase_1"/>
    <property type="match status" value="1"/>
</dbReference>
<dbReference type="EMBL" id="CADCUC010000094">
    <property type="protein sequence ID" value="CAA9312070.1"/>
    <property type="molecule type" value="Genomic_DNA"/>
</dbReference>
<sequence length="324" mass="33876">MKILAALVAGLVLLLVAGALATWVIARRIEARYPPLGRFVELDGGRLHLVEAGPADGGRATVVLLHGASGNSADPMAALGARLAASFRVIAVDRPGHGWSDRIGSDAASPARQAALIREALQRIGIERAIVVGHSWAGALALNLALDHPGLVTGLVLLAPVSHPWPGAAIAWYYTPTAARAVGWLFTRTVAAPLGMMMLNPAASAVFAPQPAPADYVEAARIPLLLRPNVFQANAEDVAGLHAFVVGQSARYGGVRVPTVIISGDADTIVWTNLHSRSLEREIPGAKLIVLPGVGHMPHHAAADLVLREIEALAERIAPKIPSP</sequence>
<dbReference type="Gene3D" id="3.40.50.1820">
    <property type="entry name" value="alpha/beta hydrolase"/>
    <property type="match status" value="1"/>
</dbReference>
<dbReference type="EC" id="3.1.1.24" evidence="2"/>
<dbReference type="PANTHER" id="PTHR43689:SF8">
    <property type="entry name" value="ALPHA_BETA-HYDROLASES SUPERFAMILY PROTEIN"/>
    <property type="match status" value="1"/>
</dbReference>
<reference evidence="2" key="1">
    <citation type="submission" date="2020-02" db="EMBL/GenBank/DDBJ databases">
        <authorList>
            <person name="Meier V. D."/>
        </authorList>
    </citation>
    <scope>NUCLEOTIDE SEQUENCE</scope>
    <source>
        <strain evidence="2">AVDCRST_MAG90</strain>
    </source>
</reference>
<feature type="domain" description="AB hydrolase-1" evidence="1">
    <location>
        <begin position="61"/>
        <end position="300"/>
    </location>
</feature>
<dbReference type="PANTHER" id="PTHR43689">
    <property type="entry name" value="HYDROLASE"/>
    <property type="match status" value="1"/>
</dbReference>
<evidence type="ECO:0000313" key="2">
    <source>
        <dbReference type="EMBL" id="CAA9312070.1"/>
    </source>
</evidence>